<keyword evidence="2" id="KW-1003">Cell membrane</keyword>
<dbReference type="GO" id="GO:0005886">
    <property type="term" value="C:plasma membrane"/>
    <property type="evidence" value="ECO:0007669"/>
    <property type="project" value="UniProtKB-SubCell"/>
</dbReference>
<evidence type="ECO:0000256" key="4">
    <source>
        <dbReference type="ARBA" id="ARBA00022729"/>
    </source>
</evidence>
<feature type="region of interest" description="Disordered" evidence="8">
    <location>
        <begin position="171"/>
        <end position="198"/>
    </location>
</feature>
<keyword evidence="3" id="KW-0336">GPI-anchor</keyword>
<protein>
    <recommendedName>
        <fullName evidence="10">Copper acquisition factor BIM1-like domain-containing protein</fullName>
    </recommendedName>
</protein>
<dbReference type="PANTHER" id="PTHR34992:SF1">
    <property type="entry name" value="COPPER ACQUISITION FACTOR BIM1-LIKE DOMAIN-CONTAINING PROTEIN"/>
    <property type="match status" value="1"/>
</dbReference>
<evidence type="ECO:0000256" key="7">
    <source>
        <dbReference type="ARBA" id="ARBA00023288"/>
    </source>
</evidence>
<sequence>MLSKSLLVLAATASLASAHFILYYPPTAGFDDDNEPNGPCGGATVQVNSSSPQIQVDRFAISIFSSHPTGSWTFRGTTDTEEPYNFVDITPNVNTTGAGVFCLSEMRAPSEWAGKAGIIQVIDASVDGTLYQCAPVNFVDGSNSTIGSNCHNQTSSFTASWLGSSNSSSASSSSSTTTAAATGSAASNSGTASSTSSHGGAAMATMMGSLAGGLGMLAAGFAL</sequence>
<proteinExistence type="predicted"/>
<name>A0AAQ3LXP2_9PEZI</name>
<keyword evidence="6" id="KW-0325">Glycoprotein</keyword>
<keyword evidence="4 9" id="KW-0732">Signal</keyword>
<evidence type="ECO:0000256" key="6">
    <source>
        <dbReference type="ARBA" id="ARBA00023180"/>
    </source>
</evidence>
<dbReference type="PANTHER" id="PTHR34992">
    <property type="entry name" value="HYPHAL ANASTAMOSIS-7 PROTEIN"/>
    <property type="match status" value="1"/>
</dbReference>
<dbReference type="Pfam" id="PF20238">
    <property type="entry name" value="BIM1-like_dom"/>
    <property type="match status" value="1"/>
</dbReference>
<evidence type="ECO:0000256" key="9">
    <source>
        <dbReference type="SAM" id="SignalP"/>
    </source>
</evidence>
<dbReference type="AlphaFoldDB" id="A0AAQ3LXP2"/>
<feature type="chain" id="PRO_5042894211" description="Copper acquisition factor BIM1-like domain-containing protein" evidence="9">
    <location>
        <begin position="19"/>
        <end position="223"/>
    </location>
</feature>
<reference evidence="11 12" key="1">
    <citation type="submission" date="2023-11" db="EMBL/GenBank/DDBJ databases">
        <title>An acidophilic fungus is an integral part of prey digestion in a carnivorous sundew plant.</title>
        <authorList>
            <person name="Tsai I.J."/>
        </authorList>
    </citation>
    <scope>NUCLEOTIDE SEQUENCE [LARGE SCALE GENOMIC DNA]</scope>
    <source>
        <strain evidence="11">169a</strain>
    </source>
</reference>
<evidence type="ECO:0000256" key="1">
    <source>
        <dbReference type="ARBA" id="ARBA00004609"/>
    </source>
</evidence>
<comment type="subcellular location">
    <subcellularLocation>
        <location evidence="1">Cell membrane</location>
        <topology evidence="1">Lipid-anchor</topology>
        <topology evidence="1">GPI-anchor</topology>
    </subcellularLocation>
</comment>
<evidence type="ECO:0000259" key="10">
    <source>
        <dbReference type="Pfam" id="PF20238"/>
    </source>
</evidence>
<feature type="domain" description="Copper acquisition factor BIM1-like" evidence="10">
    <location>
        <begin position="17"/>
        <end position="154"/>
    </location>
</feature>
<keyword evidence="5" id="KW-0472">Membrane</keyword>
<dbReference type="CDD" id="cd21176">
    <property type="entry name" value="LPMO_auxiliary-like"/>
    <property type="match status" value="1"/>
</dbReference>
<accession>A0AAQ3LXP2</accession>
<evidence type="ECO:0000256" key="5">
    <source>
        <dbReference type="ARBA" id="ARBA00023136"/>
    </source>
</evidence>
<keyword evidence="12" id="KW-1185">Reference proteome</keyword>
<dbReference type="InterPro" id="IPR046936">
    <property type="entry name" value="BIM1-like"/>
</dbReference>
<gene>
    <name evidence="11" type="ORF">R9X50_00053900</name>
</gene>
<dbReference type="EMBL" id="CP138580">
    <property type="protein sequence ID" value="WPG97758.1"/>
    <property type="molecule type" value="Genomic_DNA"/>
</dbReference>
<dbReference type="InterPro" id="IPR046530">
    <property type="entry name" value="BIM1-like_dom"/>
</dbReference>
<evidence type="ECO:0000256" key="3">
    <source>
        <dbReference type="ARBA" id="ARBA00022622"/>
    </source>
</evidence>
<evidence type="ECO:0000256" key="2">
    <source>
        <dbReference type="ARBA" id="ARBA00022475"/>
    </source>
</evidence>
<organism evidence="11 12">
    <name type="scientific">Acrodontium crateriforme</name>
    <dbReference type="NCBI Taxonomy" id="150365"/>
    <lineage>
        <taxon>Eukaryota</taxon>
        <taxon>Fungi</taxon>
        <taxon>Dikarya</taxon>
        <taxon>Ascomycota</taxon>
        <taxon>Pezizomycotina</taxon>
        <taxon>Dothideomycetes</taxon>
        <taxon>Dothideomycetidae</taxon>
        <taxon>Mycosphaerellales</taxon>
        <taxon>Teratosphaeriaceae</taxon>
        <taxon>Acrodontium</taxon>
    </lineage>
</organism>
<evidence type="ECO:0000313" key="12">
    <source>
        <dbReference type="Proteomes" id="UP001303373"/>
    </source>
</evidence>
<dbReference type="Proteomes" id="UP001303373">
    <property type="component" value="Chromosome 1"/>
</dbReference>
<evidence type="ECO:0000313" key="11">
    <source>
        <dbReference type="EMBL" id="WPG97758.1"/>
    </source>
</evidence>
<dbReference type="GO" id="GO:0098552">
    <property type="term" value="C:side of membrane"/>
    <property type="evidence" value="ECO:0007669"/>
    <property type="project" value="UniProtKB-KW"/>
</dbReference>
<keyword evidence="7" id="KW-0449">Lipoprotein</keyword>
<feature type="signal peptide" evidence="9">
    <location>
        <begin position="1"/>
        <end position="18"/>
    </location>
</feature>
<evidence type="ECO:0000256" key="8">
    <source>
        <dbReference type="SAM" id="MobiDB-lite"/>
    </source>
</evidence>